<comment type="subcellular location">
    <subcellularLocation>
        <location evidence="2">Secreted</location>
        <location evidence="2">Extracellular space</location>
        <location evidence="2">Extracellular matrix</location>
    </subcellularLocation>
</comment>
<dbReference type="PANTHER" id="PTHR28647">
    <property type="entry name" value="UNIQUE CARTILAGE MATRIX-ASSOCIATED PROTEIN"/>
    <property type="match status" value="1"/>
</dbReference>
<keyword evidence="6" id="KW-0272">Extracellular matrix</keyword>
<dbReference type="GO" id="GO:0001649">
    <property type="term" value="P:osteoblast differentiation"/>
    <property type="evidence" value="ECO:0007669"/>
    <property type="project" value="Ensembl"/>
</dbReference>
<evidence type="ECO:0000256" key="7">
    <source>
        <dbReference type="ARBA" id="ARBA00022641"/>
    </source>
</evidence>
<comment type="function">
    <text evidence="1">May be involved in the negative control of osteogenic differentiation of osteochondrogenic precursor cells in peripheral zones of fetal cartilage and at the cartilage-bone interface.</text>
</comment>
<dbReference type="GO" id="GO:0045668">
    <property type="term" value="P:negative regulation of osteoblast differentiation"/>
    <property type="evidence" value="ECO:0007669"/>
    <property type="project" value="Ensembl"/>
</dbReference>
<dbReference type="PANTHER" id="PTHR28647:SF2">
    <property type="entry name" value="UNIQUE CARTILAGE MATRIX-ASSOCIATED PROTEIN"/>
    <property type="match status" value="1"/>
</dbReference>
<keyword evidence="8 10" id="KW-0732">Signal</keyword>
<evidence type="ECO:0000256" key="2">
    <source>
        <dbReference type="ARBA" id="ARBA00004498"/>
    </source>
</evidence>
<dbReference type="Pfam" id="PF17085">
    <property type="entry name" value="UCMA"/>
    <property type="match status" value="1"/>
</dbReference>
<dbReference type="GeneTree" id="ENSGT00390000011492"/>
<dbReference type="GO" id="GO:0060392">
    <property type="term" value="P:negative regulation of SMAD protein signal transduction"/>
    <property type="evidence" value="ECO:0007669"/>
    <property type="project" value="Ensembl"/>
</dbReference>
<dbReference type="Proteomes" id="UP000001646">
    <property type="component" value="Chromosome 5"/>
</dbReference>
<reference evidence="11 12" key="1">
    <citation type="submission" date="2009-12" db="EMBL/GenBank/DDBJ databases">
        <title>The Genome Sequence of Anolis carolinensis (Green Anole Lizard).</title>
        <authorList>
            <consortium name="The Genome Sequencing Platform"/>
            <person name="Di Palma F."/>
            <person name="Alfoldi J."/>
            <person name="Heiman D."/>
            <person name="Young S."/>
            <person name="Grabherr M."/>
            <person name="Johnson J."/>
            <person name="Lander E.S."/>
            <person name="Lindblad-Toh K."/>
        </authorList>
    </citation>
    <scope>NUCLEOTIDE SEQUENCE [LARGE SCALE GENOMIC DNA]</scope>
    <source>
        <strain evidence="11 12">JBL SC #1</strain>
    </source>
</reference>
<keyword evidence="12" id="KW-1185">Reference proteome</keyword>
<dbReference type="GO" id="GO:0036122">
    <property type="term" value="F:BMP binding"/>
    <property type="evidence" value="ECO:0007669"/>
    <property type="project" value="Ensembl"/>
</dbReference>
<dbReference type="Bgee" id="ENSACAG00000001195">
    <property type="expression patterns" value="Expressed in testis and 12 other cell types or tissues"/>
</dbReference>
<evidence type="ECO:0000313" key="11">
    <source>
        <dbReference type="Ensembl" id="ENSACAP00000025427.1"/>
    </source>
</evidence>
<evidence type="ECO:0000313" key="12">
    <source>
        <dbReference type="Proteomes" id="UP000001646"/>
    </source>
</evidence>
<sequence length="177" mass="19733">MNWKQVLFLTYLMTLVLLIVLEGASTMSVGSKTVAVGSKKAATGESRKESLEKRVFIQESDASNFFKKRGKRSTKSRDELNAETRQMLAADEQRREYYEEQRNEFENFVEEERDGKSTARIGNFILENPNAKSFYPDTAACCGNACVSGKELQILGLGFSFAGSSGSGEESQMRVLP</sequence>
<reference evidence="11" key="3">
    <citation type="submission" date="2025-09" db="UniProtKB">
        <authorList>
            <consortium name="Ensembl"/>
        </authorList>
    </citation>
    <scope>IDENTIFICATION</scope>
</reference>
<dbReference type="GO" id="GO:0048706">
    <property type="term" value="P:embryonic skeletal system development"/>
    <property type="evidence" value="ECO:0000318"/>
    <property type="project" value="GO_Central"/>
</dbReference>
<dbReference type="InterPro" id="IPR031386">
    <property type="entry name" value="UCMA"/>
</dbReference>
<evidence type="ECO:0000256" key="4">
    <source>
        <dbReference type="ARBA" id="ARBA00013765"/>
    </source>
</evidence>
<evidence type="ECO:0000256" key="3">
    <source>
        <dbReference type="ARBA" id="ARBA00011000"/>
    </source>
</evidence>
<keyword evidence="7" id="KW-0765">Sulfation</keyword>
<keyword evidence="9" id="KW-0175">Coiled coil</keyword>
<proteinExistence type="inferred from homology"/>
<evidence type="ECO:0000256" key="1">
    <source>
        <dbReference type="ARBA" id="ARBA00002111"/>
    </source>
</evidence>
<keyword evidence="5" id="KW-0964">Secreted</keyword>
<reference evidence="11" key="2">
    <citation type="submission" date="2025-08" db="UniProtKB">
        <authorList>
            <consortium name="Ensembl"/>
        </authorList>
    </citation>
    <scope>IDENTIFICATION</scope>
</reference>
<comment type="similarity">
    <text evidence="3">Belongs to the UCMA family.</text>
</comment>
<dbReference type="GO" id="GO:0005737">
    <property type="term" value="C:cytoplasm"/>
    <property type="evidence" value="ECO:0007669"/>
    <property type="project" value="Ensembl"/>
</dbReference>
<organism evidence="11 12">
    <name type="scientific">Anolis carolinensis</name>
    <name type="common">Green anole</name>
    <name type="synonym">American chameleon</name>
    <dbReference type="NCBI Taxonomy" id="28377"/>
    <lineage>
        <taxon>Eukaryota</taxon>
        <taxon>Metazoa</taxon>
        <taxon>Chordata</taxon>
        <taxon>Craniata</taxon>
        <taxon>Vertebrata</taxon>
        <taxon>Euteleostomi</taxon>
        <taxon>Lepidosauria</taxon>
        <taxon>Squamata</taxon>
        <taxon>Bifurcata</taxon>
        <taxon>Unidentata</taxon>
        <taxon>Episquamata</taxon>
        <taxon>Toxicofera</taxon>
        <taxon>Iguania</taxon>
        <taxon>Dactyloidae</taxon>
        <taxon>Anolis</taxon>
    </lineage>
</organism>
<feature type="signal peptide" evidence="10">
    <location>
        <begin position="1"/>
        <end position="23"/>
    </location>
</feature>
<feature type="chain" id="PRO_5032438481" description="Unique cartilage matrix-associated protein" evidence="10">
    <location>
        <begin position="24"/>
        <end position="177"/>
    </location>
</feature>
<evidence type="ECO:0000256" key="5">
    <source>
        <dbReference type="ARBA" id="ARBA00022525"/>
    </source>
</evidence>
<dbReference type="Ensembl" id="ENSACAT00000042183.1">
    <property type="protein sequence ID" value="ENSACAP00000025427.1"/>
    <property type="gene ID" value="ENSACAG00000001195.3"/>
</dbReference>
<protein>
    <recommendedName>
        <fullName evidence="4">Unique cartilage matrix-associated protein</fullName>
    </recommendedName>
</protein>
<evidence type="ECO:0000256" key="9">
    <source>
        <dbReference type="ARBA" id="ARBA00023054"/>
    </source>
</evidence>
<gene>
    <name evidence="11" type="primary">UCMA</name>
</gene>
<dbReference type="GO" id="GO:0031012">
    <property type="term" value="C:extracellular matrix"/>
    <property type="evidence" value="ECO:0000318"/>
    <property type="project" value="GO_Central"/>
</dbReference>
<evidence type="ECO:0000256" key="8">
    <source>
        <dbReference type="ARBA" id="ARBA00022729"/>
    </source>
</evidence>
<accession>A0A803SR37</accession>
<dbReference type="AlphaFoldDB" id="A0A803SR37"/>
<evidence type="ECO:0000256" key="6">
    <source>
        <dbReference type="ARBA" id="ARBA00022530"/>
    </source>
</evidence>
<dbReference type="InParanoid" id="A0A803SR37"/>
<name>A0A803SR37_ANOCA</name>
<evidence type="ECO:0000256" key="10">
    <source>
        <dbReference type="SAM" id="SignalP"/>
    </source>
</evidence>